<feature type="region of interest" description="Disordered" evidence="11">
    <location>
        <begin position="484"/>
        <end position="505"/>
    </location>
</feature>
<evidence type="ECO:0000256" key="3">
    <source>
        <dbReference type="ARBA" id="ARBA00022771"/>
    </source>
</evidence>
<dbReference type="InterPro" id="IPR000536">
    <property type="entry name" value="Nucl_hrmn_rcpt_lig-bd"/>
</dbReference>
<evidence type="ECO:0000256" key="4">
    <source>
        <dbReference type="ARBA" id="ARBA00022833"/>
    </source>
</evidence>
<dbReference type="Gene3D" id="3.30.50.10">
    <property type="entry name" value="Erythroid Transcription Factor GATA-1, subunit A"/>
    <property type="match status" value="1"/>
</dbReference>
<evidence type="ECO:0000256" key="1">
    <source>
        <dbReference type="ARBA" id="ARBA00004123"/>
    </source>
</evidence>
<keyword evidence="2 10" id="KW-0479">Metal-binding</keyword>
<keyword evidence="9 10" id="KW-0539">Nucleus</keyword>
<protein>
    <submittedName>
        <fullName evidence="14">Putative hormone receptor-like in 39</fullName>
    </submittedName>
</protein>
<dbReference type="AlphaFoldDB" id="L7LZF4"/>
<dbReference type="PRINTS" id="PR00047">
    <property type="entry name" value="STROIDFINGER"/>
</dbReference>
<evidence type="ECO:0000256" key="10">
    <source>
        <dbReference type="RuleBase" id="RU004334"/>
    </source>
</evidence>
<dbReference type="InterPro" id="IPR013088">
    <property type="entry name" value="Znf_NHR/GATA"/>
</dbReference>
<feature type="compositionally biased region" description="Low complexity" evidence="11">
    <location>
        <begin position="183"/>
        <end position="206"/>
    </location>
</feature>
<dbReference type="PROSITE" id="PS51030">
    <property type="entry name" value="NUCLEAR_REC_DBD_2"/>
    <property type="match status" value="1"/>
</dbReference>
<dbReference type="PROSITE" id="PS51843">
    <property type="entry name" value="NR_LBD"/>
    <property type="match status" value="1"/>
</dbReference>
<dbReference type="PROSITE" id="PS00031">
    <property type="entry name" value="NUCLEAR_REC_DBD_1"/>
    <property type="match status" value="1"/>
</dbReference>
<feature type="compositionally biased region" description="Polar residues" evidence="11">
    <location>
        <begin position="89"/>
        <end position="111"/>
    </location>
</feature>
<dbReference type="EMBL" id="GACK01008805">
    <property type="protein sequence ID" value="JAA56229.1"/>
    <property type="molecule type" value="mRNA"/>
</dbReference>
<dbReference type="Gene3D" id="1.10.565.10">
    <property type="entry name" value="Retinoid X Receptor"/>
    <property type="match status" value="1"/>
</dbReference>
<evidence type="ECO:0000256" key="2">
    <source>
        <dbReference type="ARBA" id="ARBA00022723"/>
    </source>
</evidence>
<evidence type="ECO:0000256" key="9">
    <source>
        <dbReference type="ARBA" id="ARBA00023242"/>
    </source>
</evidence>
<dbReference type="GO" id="GO:0004879">
    <property type="term" value="F:nuclear receptor activity"/>
    <property type="evidence" value="ECO:0007669"/>
    <property type="project" value="InterPro"/>
</dbReference>
<evidence type="ECO:0000256" key="5">
    <source>
        <dbReference type="ARBA" id="ARBA00023015"/>
    </source>
</evidence>
<comment type="subcellular location">
    <subcellularLocation>
        <location evidence="1 10">Nucleus</location>
    </subcellularLocation>
</comment>
<feature type="compositionally biased region" description="Low complexity" evidence="11">
    <location>
        <begin position="56"/>
        <end position="76"/>
    </location>
</feature>
<dbReference type="InterPro" id="IPR035500">
    <property type="entry name" value="NHR-like_dom_sf"/>
</dbReference>
<proteinExistence type="evidence at transcript level"/>
<feature type="compositionally biased region" description="Polar residues" evidence="11">
    <location>
        <begin position="279"/>
        <end position="291"/>
    </location>
</feature>
<feature type="domain" description="NR LBD" evidence="13">
    <location>
        <begin position="504"/>
        <end position="761"/>
    </location>
</feature>
<dbReference type="InterPro" id="IPR016355">
    <property type="entry name" value="NR5-like"/>
</dbReference>
<organism evidence="14">
    <name type="scientific">Rhipicephalus pulchellus</name>
    <name type="common">Yellow backed tick</name>
    <name type="synonym">Dermacentor pulchellus</name>
    <dbReference type="NCBI Taxonomy" id="72859"/>
    <lineage>
        <taxon>Eukaryota</taxon>
        <taxon>Metazoa</taxon>
        <taxon>Ecdysozoa</taxon>
        <taxon>Arthropoda</taxon>
        <taxon>Chelicerata</taxon>
        <taxon>Arachnida</taxon>
        <taxon>Acari</taxon>
        <taxon>Parasitiformes</taxon>
        <taxon>Ixodida</taxon>
        <taxon>Ixodoidea</taxon>
        <taxon>Ixodidae</taxon>
        <taxon>Rhipicephalinae</taxon>
        <taxon>Rhipicephalus</taxon>
        <taxon>Rhipicephalus</taxon>
    </lineage>
</organism>
<evidence type="ECO:0000313" key="14">
    <source>
        <dbReference type="EMBL" id="JAA56229.1"/>
    </source>
</evidence>
<sequence>MQVTGEGLAVHLRPKKQRVNGASQPGVTWGDNTEERERPMSWEGELSDDDEDDDSSAQAVQQPPAAAASGVVVVRPGNSPMLVERDDGTTSPISLTVSSGPDSKGNGTSDKCISRVNLPDKSSSNHVITYVAPVSPAPSTPYGSVTPTVVPAFPERQQHTHNSSFGEGRLGGSSAFQPPPFGESPRPTSSSSSRSSYSPSQSPLLGGSRGGPLGLPPRHGAASSDGSLYSPTSSPLQGRHVSLVEAVYSPSQSPSQSRHRLADGLSPTAAHLRNLSVSRTSTSAVPYTPASSEPPYPYLVVQPTPDTRSTASSASVASSASDESNASDLSSPTRRPSAEGAGGDPLGALGEAPGGVSRQQLLSGPCPICGDRISGFHYGIFSCESCKGFFKRTVQNKKHYVCLRGAACPVAVATRKKCPACRFDKCLRTGMKLEAIREDRTRGGRSTYQCSYSLPSQLVGGDSRLTSESGDLPVEPIPLLQKESRSLSSGSPLEGSPQPFVGQQQPPVVPSLVQEIVSVEHLWHYTDREISRLSEQFGNKVSATGATTLDAGAPDSPGTLGADGGPSLLSSLCNIADHRLYKIVKWCKSLPLFREIQVDDQIALLINSWCELLLLSCCYRSTGTPNEIRVSMGKSVTLGQARHLGMGPVIERMLGLTDLLRRLQVDQREFVCLKVIILLTSDASGLKEPEKVRACKKQVLEALQAYTISHYPSQPSKFGELLLCVPELERACQVSKESLAASRRIASSGGASSSSAPMADPQAPSFNLLFELLRGDH</sequence>
<evidence type="ECO:0000256" key="7">
    <source>
        <dbReference type="ARBA" id="ARBA00023163"/>
    </source>
</evidence>
<dbReference type="InterPro" id="IPR001628">
    <property type="entry name" value="Znf_hrmn_rcpt"/>
</dbReference>
<feature type="compositionally biased region" description="Polar residues" evidence="11">
    <location>
        <begin position="224"/>
        <end position="236"/>
    </location>
</feature>
<feature type="region of interest" description="Disordered" evidence="11">
    <location>
        <begin position="1"/>
        <end position="267"/>
    </location>
</feature>
<evidence type="ECO:0000256" key="8">
    <source>
        <dbReference type="ARBA" id="ARBA00023170"/>
    </source>
</evidence>
<keyword evidence="4 10" id="KW-0862">Zinc</keyword>
<dbReference type="GO" id="GO:0008270">
    <property type="term" value="F:zinc ion binding"/>
    <property type="evidence" value="ECO:0007669"/>
    <property type="project" value="UniProtKB-KW"/>
</dbReference>
<dbReference type="PANTHER" id="PTHR24086">
    <property type="entry name" value="NUCLEAR RECEPTOR SUBFAMILY 5 GROUP A"/>
    <property type="match status" value="1"/>
</dbReference>
<dbReference type="Pfam" id="PF00104">
    <property type="entry name" value="Hormone_recep"/>
    <property type="match status" value="1"/>
</dbReference>
<evidence type="ECO:0000259" key="12">
    <source>
        <dbReference type="PROSITE" id="PS51030"/>
    </source>
</evidence>
<evidence type="ECO:0000256" key="11">
    <source>
        <dbReference type="SAM" id="MobiDB-lite"/>
    </source>
</evidence>
<feature type="compositionally biased region" description="Low complexity" evidence="11">
    <location>
        <begin position="486"/>
        <end position="505"/>
    </location>
</feature>
<dbReference type="Pfam" id="PF00105">
    <property type="entry name" value="zf-C4"/>
    <property type="match status" value="1"/>
</dbReference>
<dbReference type="PANTHER" id="PTHR24086:SF25">
    <property type="entry name" value="NUCLEAR HORMONE RECEPTOR FTZ-F1 BETA"/>
    <property type="match status" value="1"/>
</dbReference>
<dbReference type="CDD" id="cd07167">
    <property type="entry name" value="NR_DBD_Lrh-1_like"/>
    <property type="match status" value="1"/>
</dbReference>
<keyword evidence="7 10" id="KW-0804">Transcription</keyword>
<keyword evidence="6 10" id="KW-0238">DNA-binding</keyword>
<evidence type="ECO:0000259" key="13">
    <source>
        <dbReference type="PROSITE" id="PS51843"/>
    </source>
</evidence>
<dbReference type="SMART" id="SM00399">
    <property type="entry name" value="ZnF_C4"/>
    <property type="match status" value="1"/>
</dbReference>
<dbReference type="SUPFAM" id="SSF57716">
    <property type="entry name" value="Glucocorticoid receptor-like (DNA-binding domain)"/>
    <property type="match status" value="1"/>
</dbReference>
<dbReference type="CDD" id="cd06930">
    <property type="entry name" value="NR_LBD_F2"/>
    <property type="match status" value="1"/>
</dbReference>
<evidence type="ECO:0000256" key="6">
    <source>
        <dbReference type="ARBA" id="ARBA00023125"/>
    </source>
</evidence>
<feature type="compositionally biased region" description="Low complexity" evidence="11">
    <location>
        <begin position="309"/>
        <end position="331"/>
    </location>
</feature>
<keyword evidence="3 10" id="KW-0863">Zinc-finger</keyword>
<reference evidence="14" key="1">
    <citation type="submission" date="2012-11" db="EMBL/GenBank/DDBJ databases">
        <authorList>
            <person name="Lucero-Rivera Y.E."/>
            <person name="Tovar-Ramirez D."/>
        </authorList>
    </citation>
    <scope>NUCLEOTIDE SEQUENCE</scope>
    <source>
        <tissue evidence="14">Salivary gland</tissue>
    </source>
</reference>
<dbReference type="InterPro" id="IPR001723">
    <property type="entry name" value="Nuclear_hrmn_rcpt"/>
</dbReference>
<accession>L7LZF4</accession>
<dbReference type="GO" id="GO:0005634">
    <property type="term" value="C:nucleus"/>
    <property type="evidence" value="ECO:0007669"/>
    <property type="project" value="UniProtKB-SubCell"/>
</dbReference>
<feature type="compositionally biased region" description="Acidic residues" evidence="11">
    <location>
        <begin position="45"/>
        <end position="55"/>
    </location>
</feature>
<dbReference type="SMART" id="SM00430">
    <property type="entry name" value="HOLI"/>
    <property type="match status" value="1"/>
</dbReference>
<keyword evidence="5 10" id="KW-0805">Transcription regulation</keyword>
<keyword evidence="8 10" id="KW-0675">Receptor</keyword>
<dbReference type="FunFam" id="3.30.50.10:FF:000037">
    <property type="entry name" value="Nuclear hormone receptor FTZ-F1 beta"/>
    <property type="match status" value="1"/>
</dbReference>
<dbReference type="PRINTS" id="PR00398">
    <property type="entry name" value="STRDHORMONER"/>
</dbReference>
<feature type="region of interest" description="Disordered" evidence="11">
    <location>
        <begin position="279"/>
        <end position="354"/>
    </location>
</feature>
<comment type="similarity">
    <text evidence="10">Belongs to the nuclear hormone receptor family.</text>
</comment>
<feature type="domain" description="Nuclear receptor" evidence="12">
    <location>
        <begin position="363"/>
        <end position="438"/>
    </location>
</feature>
<name>L7LZF4_RHIPC</name>
<dbReference type="SUPFAM" id="SSF48508">
    <property type="entry name" value="Nuclear receptor ligand-binding domain"/>
    <property type="match status" value="1"/>
</dbReference>
<reference evidence="14" key="2">
    <citation type="journal article" date="2015" name="J. Proteomics">
        <title>Sexual differences in the sialomes of the zebra tick, Rhipicephalus pulchellus.</title>
        <authorList>
            <person name="Tan A.W."/>
            <person name="Francischetti I.M."/>
            <person name="Slovak M."/>
            <person name="Kini R.M."/>
            <person name="Ribeiro J.M."/>
        </authorList>
    </citation>
    <scope>NUCLEOTIDE SEQUENCE</scope>
    <source>
        <tissue evidence="14">Salivary gland</tissue>
    </source>
</reference>
<dbReference type="GO" id="GO:0043565">
    <property type="term" value="F:sequence-specific DNA binding"/>
    <property type="evidence" value="ECO:0007669"/>
    <property type="project" value="InterPro"/>
</dbReference>